<dbReference type="WBParaSite" id="PSAMB.scaffold2779size21331.g19169.t1">
    <property type="protein sequence ID" value="PSAMB.scaffold2779size21331.g19169.t1"/>
    <property type="gene ID" value="PSAMB.scaffold2779size21331.g19169"/>
</dbReference>
<organism evidence="2 3">
    <name type="scientific">Plectus sambesii</name>
    <dbReference type="NCBI Taxonomy" id="2011161"/>
    <lineage>
        <taxon>Eukaryota</taxon>
        <taxon>Metazoa</taxon>
        <taxon>Ecdysozoa</taxon>
        <taxon>Nematoda</taxon>
        <taxon>Chromadorea</taxon>
        <taxon>Plectida</taxon>
        <taxon>Plectina</taxon>
        <taxon>Plectoidea</taxon>
        <taxon>Plectidae</taxon>
        <taxon>Plectus</taxon>
    </lineage>
</organism>
<protein>
    <submittedName>
        <fullName evidence="3">Uncharacterized protein</fullName>
    </submittedName>
</protein>
<accession>A0A914W0G1</accession>
<feature type="transmembrane region" description="Helical" evidence="1">
    <location>
        <begin position="163"/>
        <end position="182"/>
    </location>
</feature>
<dbReference type="Proteomes" id="UP000887566">
    <property type="component" value="Unplaced"/>
</dbReference>
<evidence type="ECO:0000313" key="3">
    <source>
        <dbReference type="WBParaSite" id="PSAMB.scaffold2779size21331.g19169.t1"/>
    </source>
</evidence>
<keyword evidence="1" id="KW-1133">Transmembrane helix</keyword>
<proteinExistence type="predicted"/>
<evidence type="ECO:0000313" key="2">
    <source>
        <dbReference type="Proteomes" id="UP000887566"/>
    </source>
</evidence>
<keyword evidence="1" id="KW-0472">Membrane</keyword>
<name>A0A914W0G1_9BILA</name>
<reference evidence="3" key="1">
    <citation type="submission" date="2022-11" db="UniProtKB">
        <authorList>
            <consortium name="WormBaseParasite"/>
        </authorList>
    </citation>
    <scope>IDENTIFICATION</scope>
</reference>
<dbReference type="AlphaFoldDB" id="A0A914W0G1"/>
<evidence type="ECO:0000256" key="1">
    <source>
        <dbReference type="SAM" id="Phobius"/>
    </source>
</evidence>
<keyword evidence="1" id="KW-0812">Transmembrane</keyword>
<sequence length="200" mass="21450">MPTTSVTGVIDGDFAPYRDFYTRRVQRLERFKKARSFCCVVSDDELAIASLPPPPPPPITPPPASSSTGLDAKFTELRQKMISPKSRRDLGAPPVGAPFLVPFRLQVAVRAPAPAPVVLDQPHRPTLAEFHPVASTQSAAHFGFGINARTAPRARWVVPPKGLSAAAAVAAVVVAVIVVVVADDFCAAMTEREDKFTTLQ</sequence>
<keyword evidence="2" id="KW-1185">Reference proteome</keyword>